<dbReference type="InterPro" id="IPR036182">
    <property type="entry name" value="PCuAC_sf"/>
</dbReference>
<feature type="compositionally biased region" description="Basic and acidic residues" evidence="1">
    <location>
        <begin position="244"/>
        <end position="254"/>
    </location>
</feature>
<evidence type="ECO:0000256" key="1">
    <source>
        <dbReference type="SAM" id="MobiDB-lite"/>
    </source>
</evidence>
<accession>A0ABN1RRT3</accession>
<sequence length="254" mass="25415">MIRKVALLAVAGSLALTGCGAGSSAESTKPTQLTEGVNLSQNGIDVRNLFVLGPVPGAKLPIGSSLSVYGTLINNGSGQSDALTGVTVADGMVELGTVKGGAVELPRHKAVDLAKPAAAAAAPSASPSTSQSPSQAPTGQAGQAAEQEGGSVVVLKNTKKELLGGEYLRLTFQFRNAQAITVTTQVIPAQGSYSTLAPSTAATPSPGQSASAPADEHGEAGDHGETGVEATPAANPTASKKPKSKEQEQEQHEN</sequence>
<proteinExistence type="predicted"/>
<keyword evidence="4" id="KW-1185">Reference proteome</keyword>
<feature type="region of interest" description="Disordered" evidence="1">
    <location>
        <begin position="114"/>
        <end position="149"/>
    </location>
</feature>
<evidence type="ECO:0000256" key="2">
    <source>
        <dbReference type="SAM" id="SignalP"/>
    </source>
</evidence>
<feature type="signal peptide" evidence="2">
    <location>
        <begin position="1"/>
        <end position="21"/>
    </location>
</feature>
<dbReference type="Gene3D" id="2.60.40.1890">
    <property type="entry name" value="PCu(A)C copper chaperone"/>
    <property type="match status" value="1"/>
</dbReference>
<dbReference type="PROSITE" id="PS51257">
    <property type="entry name" value="PROKAR_LIPOPROTEIN"/>
    <property type="match status" value="1"/>
</dbReference>
<feature type="compositionally biased region" description="Low complexity" evidence="1">
    <location>
        <begin position="116"/>
        <end position="149"/>
    </location>
</feature>
<name>A0ABN1RRT3_9ACTN</name>
<reference evidence="3 4" key="1">
    <citation type="journal article" date="2019" name="Int. J. Syst. Evol. Microbiol.">
        <title>The Global Catalogue of Microorganisms (GCM) 10K type strain sequencing project: providing services to taxonomists for standard genome sequencing and annotation.</title>
        <authorList>
            <consortium name="The Broad Institute Genomics Platform"/>
            <consortium name="The Broad Institute Genome Sequencing Center for Infectious Disease"/>
            <person name="Wu L."/>
            <person name="Ma J."/>
        </authorList>
    </citation>
    <scope>NUCLEOTIDE SEQUENCE [LARGE SCALE GENOMIC DNA]</scope>
    <source>
        <strain evidence="3 4">JCM 10696</strain>
    </source>
</reference>
<keyword evidence="2" id="KW-0732">Signal</keyword>
<evidence type="ECO:0000313" key="3">
    <source>
        <dbReference type="EMBL" id="GAA0962422.1"/>
    </source>
</evidence>
<dbReference type="InterPro" id="IPR007410">
    <property type="entry name" value="LpqE-like"/>
</dbReference>
<dbReference type="Proteomes" id="UP001500665">
    <property type="component" value="Unassembled WGS sequence"/>
</dbReference>
<dbReference type="Pfam" id="PF04314">
    <property type="entry name" value="PCuAC"/>
    <property type="match status" value="1"/>
</dbReference>
<dbReference type="EMBL" id="BAAAHH010000027">
    <property type="protein sequence ID" value="GAA0962422.1"/>
    <property type="molecule type" value="Genomic_DNA"/>
</dbReference>
<evidence type="ECO:0000313" key="4">
    <source>
        <dbReference type="Proteomes" id="UP001500665"/>
    </source>
</evidence>
<comment type="caution">
    <text evidence="3">The sequence shown here is derived from an EMBL/GenBank/DDBJ whole genome shotgun (WGS) entry which is preliminary data.</text>
</comment>
<feature type="region of interest" description="Disordered" evidence="1">
    <location>
        <begin position="195"/>
        <end position="254"/>
    </location>
</feature>
<gene>
    <name evidence="3" type="ORF">GCM10009550_56480</name>
</gene>
<protein>
    <recommendedName>
        <fullName evidence="5">Copper(I)-binding protein</fullName>
    </recommendedName>
</protein>
<feature type="chain" id="PRO_5045552296" description="Copper(I)-binding protein" evidence="2">
    <location>
        <begin position="22"/>
        <end position="254"/>
    </location>
</feature>
<dbReference type="RefSeq" id="WP_344244028.1">
    <property type="nucleotide sequence ID" value="NZ_BAAAHH010000027.1"/>
</dbReference>
<evidence type="ECO:0008006" key="5">
    <source>
        <dbReference type="Google" id="ProtNLM"/>
    </source>
</evidence>
<feature type="compositionally biased region" description="Polar residues" evidence="1">
    <location>
        <begin position="195"/>
        <end position="211"/>
    </location>
</feature>
<feature type="compositionally biased region" description="Basic and acidic residues" evidence="1">
    <location>
        <begin position="214"/>
        <end position="226"/>
    </location>
</feature>
<organism evidence="3 4">
    <name type="scientific">Actinocorallia libanotica</name>
    <dbReference type="NCBI Taxonomy" id="46162"/>
    <lineage>
        <taxon>Bacteria</taxon>
        <taxon>Bacillati</taxon>
        <taxon>Actinomycetota</taxon>
        <taxon>Actinomycetes</taxon>
        <taxon>Streptosporangiales</taxon>
        <taxon>Thermomonosporaceae</taxon>
        <taxon>Actinocorallia</taxon>
    </lineage>
</organism>